<dbReference type="PANTHER" id="PTHR30595">
    <property type="entry name" value="GLPR-RELATED TRANSCRIPTIONAL REPRESSOR"/>
    <property type="match status" value="1"/>
</dbReference>
<proteinExistence type="predicted"/>
<keyword evidence="3" id="KW-1185">Reference proteome</keyword>
<name>L0HI81_METFS</name>
<evidence type="ECO:0000313" key="2">
    <source>
        <dbReference type="EMBL" id="AGB03028.1"/>
    </source>
</evidence>
<dbReference type="EMBL" id="CP003167">
    <property type="protein sequence ID" value="AGB03028.1"/>
    <property type="molecule type" value="Genomic_DNA"/>
</dbReference>
<organism evidence="2 3">
    <name type="scientific">Methanoregula formicica (strain DSM 22288 / NBRC 105244 / SMSP)</name>
    <dbReference type="NCBI Taxonomy" id="593750"/>
    <lineage>
        <taxon>Archaea</taxon>
        <taxon>Methanobacteriati</taxon>
        <taxon>Methanobacteriota</taxon>
        <taxon>Stenosarchaea group</taxon>
        <taxon>Methanomicrobia</taxon>
        <taxon>Methanomicrobiales</taxon>
        <taxon>Methanoregulaceae</taxon>
        <taxon>Methanoregula</taxon>
    </lineage>
</organism>
<dbReference type="InterPro" id="IPR036388">
    <property type="entry name" value="WH-like_DNA-bd_sf"/>
</dbReference>
<gene>
    <name evidence="2" type="ordered locus">Metfor_2014</name>
</gene>
<feature type="domain" description="Schlafen AlbA-2" evidence="1">
    <location>
        <begin position="12"/>
        <end position="122"/>
    </location>
</feature>
<dbReference type="Pfam" id="PF04326">
    <property type="entry name" value="SLFN_AlbA_2"/>
    <property type="match status" value="1"/>
</dbReference>
<accession>L0HI81</accession>
<protein>
    <submittedName>
        <fullName evidence="2">Putative transcriptional regulator with HTH domain</fullName>
    </submittedName>
</protein>
<dbReference type="KEGG" id="mfo:Metfor_2014"/>
<dbReference type="Gene3D" id="3.30.950.30">
    <property type="entry name" value="Schlafen, AAA domain"/>
    <property type="match status" value="1"/>
</dbReference>
<dbReference type="Proteomes" id="UP000010824">
    <property type="component" value="Chromosome"/>
</dbReference>
<dbReference type="GeneID" id="14309407"/>
<sequence length="469" mass="52979">MSPELPAMRYQESETIELKASLAELDAALIDVCAFLNHRGGSLYFGIRPDGRVVGLTVTDSTLLKISQKIRQRLKPDIIPEIRERVEGGRSIIEVTIGEGTHKPYMVDSIPYIRSGSESVKMPPDVLTRLILERQGYAWDRDICTGATLGDIDPALVKAYLTRARQVRLIDLDPDTPVETALDSLELLKDGTPTNAAILFFGKSPQRFITSAEIRCAKFRGDDVTQPYTNMKVIGGAIVAQIDQTELFIRDNIAKAAWMPQEKFEREESWEYPPDAFREAVINAICHRDYQSAGNVQVSIFANSLEILNPGLLPPTLTIESLKRRHSSKPRNRLIADLLFRIKYIERWGSGTTKMIRVCRDLGAPEPEFHEQDDDFMVTFRRSSVNAILERPELLNDRQKKAMEYLKTHESITTLQYVHVANCHERTARKDLAELVGLNVVVKQGLGKLTRYVIHPGFRHFPIDTGSSH</sequence>
<reference evidence="2 3" key="2">
    <citation type="journal article" date="2014" name="Genome Announc.">
        <title>Complete Genome Sequence of Methanoregula formicica SMSPT, a Mesophilic Hydrogenotrophic Methanogen Isolated from a Methanogenic Upflow Anaerobic Sludge Blanket Reactor.</title>
        <authorList>
            <person name="Yamamoto K."/>
            <person name="Tamaki H."/>
            <person name="Cadillo-Quiroz H."/>
            <person name="Imachi H."/>
            <person name="Kyrpides N."/>
            <person name="Woyke T."/>
            <person name="Goodwin L."/>
            <person name="Zinder S.H."/>
            <person name="Kamagata Y."/>
            <person name="Liu W.T."/>
        </authorList>
    </citation>
    <scope>NUCLEOTIDE SEQUENCE [LARGE SCALE GENOMIC DNA]</scope>
    <source>
        <strain evidence="3">DSM 22288 / NBRC 105244 / SMSP</strain>
    </source>
</reference>
<dbReference type="RefSeq" id="WP_015285991.1">
    <property type="nucleotide sequence ID" value="NC_019943.1"/>
</dbReference>
<dbReference type="InterPro" id="IPR007421">
    <property type="entry name" value="Schlafen_AlbA_2_dom"/>
</dbReference>
<dbReference type="Pfam" id="PF13749">
    <property type="entry name" value="HATPase_c_4"/>
    <property type="match status" value="1"/>
</dbReference>
<dbReference type="OrthoDB" id="114576at2157"/>
<dbReference type="STRING" id="593750.Metfor_2014"/>
<evidence type="ECO:0000259" key="1">
    <source>
        <dbReference type="Pfam" id="PF04326"/>
    </source>
</evidence>
<dbReference type="HOGENOM" id="CLU_024970_3_0_2"/>
<reference evidence="3" key="1">
    <citation type="submission" date="2011-12" db="EMBL/GenBank/DDBJ databases">
        <title>Complete sequence of Methanoregula formicicum SMSP.</title>
        <authorList>
            <person name="Lucas S."/>
            <person name="Han J."/>
            <person name="Lapidus A."/>
            <person name="Cheng J.-F."/>
            <person name="Goodwin L."/>
            <person name="Pitluck S."/>
            <person name="Peters L."/>
            <person name="Ovchinnikova G."/>
            <person name="Teshima H."/>
            <person name="Detter J.C."/>
            <person name="Han C."/>
            <person name="Tapia R."/>
            <person name="Land M."/>
            <person name="Hauser L."/>
            <person name="Kyrpides N."/>
            <person name="Ivanova N."/>
            <person name="Pagani I."/>
            <person name="Imachi H."/>
            <person name="Tamaki H."/>
            <person name="Sekiguchi Y."/>
            <person name="Kamagata Y."/>
            <person name="Cadillo-Quiroz H."/>
            <person name="Zinder S."/>
            <person name="Liu W.-T."/>
            <person name="Woyke T."/>
        </authorList>
    </citation>
    <scope>NUCLEOTIDE SEQUENCE [LARGE SCALE GENOMIC DNA]</scope>
    <source>
        <strain evidence="3">DSM 22288 / NBRC 105244 / SMSP</strain>
    </source>
</reference>
<dbReference type="InParanoid" id="L0HI81"/>
<dbReference type="Gene3D" id="1.10.10.10">
    <property type="entry name" value="Winged helix-like DNA-binding domain superfamily/Winged helix DNA-binding domain"/>
    <property type="match status" value="1"/>
</dbReference>
<dbReference type="InterPro" id="IPR038461">
    <property type="entry name" value="Schlafen_AlbA_2_dom_sf"/>
</dbReference>
<dbReference type="AlphaFoldDB" id="L0HI81"/>
<evidence type="ECO:0000313" key="3">
    <source>
        <dbReference type="Proteomes" id="UP000010824"/>
    </source>
</evidence>
<dbReference type="InterPro" id="IPR038475">
    <property type="entry name" value="RecG_C_sf"/>
</dbReference>
<dbReference type="eggNOG" id="arCOG06876">
    <property type="taxonomic scope" value="Archaea"/>
</dbReference>
<dbReference type="PANTHER" id="PTHR30595:SF6">
    <property type="entry name" value="SCHLAFEN ALBA-2 DOMAIN-CONTAINING PROTEIN"/>
    <property type="match status" value="1"/>
</dbReference>
<dbReference type="Gene3D" id="3.30.565.60">
    <property type="match status" value="1"/>
</dbReference>
<dbReference type="eggNOG" id="arCOG03296">
    <property type="taxonomic scope" value="Archaea"/>
</dbReference>